<dbReference type="InterPro" id="IPR020084">
    <property type="entry name" value="NUDIX_hydrolase_CS"/>
</dbReference>
<dbReference type="PROSITE" id="PS51462">
    <property type="entry name" value="NUDIX"/>
    <property type="match status" value="1"/>
</dbReference>
<name>A0AAX3M6H9_9BACL</name>
<dbReference type="PANTHER" id="PTHR43736:SF1">
    <property type="entry name" value="DIHYDRONEOPTERIN TRIPHOSPHATE DIPHOSPHATASE"/>
    <property type="match status" value="1"/>
</dbReference>
<dbReference type="Pfam" id="PF00293">
    <property type="entry name" value="NUDIX"/>
    <property type="match status" value="1"/>
</dbReference>
<dbReference type="PANTHER" id="PTHR43736">
    <property type="entry name" value="ADP-RIBOSE PYROPHOSPHATASE"/>
    <property type="match status" value="1"/>
</dbReference>
<organism evidence="4 5">
    <name type="scientific">Paenibacillus kyungheensis</name>
    <dbReference type="NCBI Taxonomy" id="1452732"/>
    <lineage>
        <taxon>Bacteria</taxon>
        <taxon>Bacillati</taxon>
        <taxon>Bacillota</taxon>
        <taxon>Bacilli</taxon>
        <taxon>Bacillales</taxon>
        <taxon>Paenibacillaceae</taxon>
        <taxon>Paenibacillus</taxon>
    </lineage>
</organism>
<keyword evidence="5" id="KW-1185">Reference proteome</keyword>
<comment type="similarity">
    <text evidence="1">Belongs to the Nudix hydrolase family.</text>
</comment>
<dbReference type="GO" id="GO:0016787">
    <property type="term" value="F:hydrolase activity"/>
    <property type="evidence" value="ECO:0007669"/>
    <property type="project" value="UniProtKB-KW"/>
</dbReference>
<gene>
    <name evidence="4" type="ORF">PQ456_09850</name>
</gene>
<dbReference type="Gene3D" id="3.90.79.10">
    <property type="entry name" value="Nucleoside Triphosphate Pyrophosphohydrolase"/>
    <property type="match status" value="1"/>
</dbReference>
<sequence length="170" mass="19546">MAIRTVCLCLLQQDQRFLFQRIENVHESKTMYRPIGGTMEYGESSLVTVKREVKEEIHVDIIHPVLQYVIENHFEYTEQDQSTGVSVQGLGHEITFVYSAHVDDPLFYKQDIVYGIESNEVSYEAEWKTLHELKEDPDALVVPEGLLELLLQTKIKESSSSLYHQIASAT</sequence>
<reference evidence="4 5" key="1">
    <citation type="submission" date="2023-02" db="EMBL/GenBank/DDBJ databases">
        <title>Genome sequence of Paenibacillus kyungheensis KACC 18744.</title>
        <authorList>
            <person name="Kim S."/>
            <person name="Heo J."/>
            <person name="Kwon S.-W."/>
        </authorList>
    </citation>
    <scope>NUCLEOTIDE SEQUENCE [LARGE SCALE GENOMIC DNA]</scope>
    <source>
        <strain evidence="4 5">KACC 18744</strain>
    </source>
</reference>
<dbReference type="KEGG" id="pka:PQ456_09850"/>
<evidence type="ECO:0000313" key="4">
    <source>
        <dbReference type="EMBL" id="WCT57791.1"/>
    </source>
</evidence>
<protein>
    <submittedName>
        <fullName evidence="4">NUDIX domain-containing protein</fullName>
    </submittedName>
</protein>
<feature type="domain" description="Nudix hydrolase" evidence="3">
    <location>
        <begin position="1"/>
        <end position="150"/>
    </location>
</feature>
<keyword evidence="2" id="KW-0378">Hydrolase</keyword>
<dbReference type="SUPFAM" id="SSF55811">
    <property type="entry name" value="Nudix"/>
    <property type="match status" value="1"/>
</dbReference>
<evidence type="ECO:0000256" key="1">
    <source>
        <dbReference type="ARBA" id="ARBA00005582"/>
    </source>
</evidence>
<accession>A0AAX3M6H9</accession>
<dbReference type="EMBL" id="CP117416">
    <property type="protein sequence ID" value="WCT57791.1"/>
    <property type="molecule type" value="Genomic_DNA"/>
</dbReference>
<dbReference type="InterPro" id="IPR000086">
    <property type="entry name" value="NUDIX_hydrolase_dom"/>
</dbReference>
<evidence type="ECO:0000313" key="5">
    <source>
        <dbReference type="Proteomes" id="UP001220509"/>
    </source>
</evidence>
<evidence type="ECO:0000259" key="3">
    <source>
        <dbReference type="PROSITE" id="PS51462"/>
    </source>
</evidence>
<dbReference type="RefSeq" id="WP_273615954.1">
    <property type="nucleotide sequence ID" value="NZ_CP117416.1"/>
</dbReference>
<dbReference type="AlphaFoldDB" id="A0AAX3M6H9"/>
<evidence type="ECO:0000256" key="2">
    <source>
        <dbReference type="ARBA" id="ARBA00022801"/>
    </source>
</evidence>
<dbReference type="Proteomes" id="UP001220509">
    <property type="component" value="Chromosome"/>
</dbReference>
<proteinExistence type="inferred from homology"/>
<dbReference type="PROSITE" id="PS00893">
    <property type="entry name" value="NUDIX_BOX"/>
    <property type="match status" value="1"/>
</dbReference>
<dbReference type="InterPro" id="IPR015797">
    <property type="entry name" value="NUDIX_hydrolase-like_dom_sf"/>
</dbReference>